<dbReference type="Proteomes" id="UP000192761">
    <property type="component" value="Unassembled WGS sequence"/>
</dbReference>
<dbReference type="RefSeq" id="WP_084091438.1">
    <property type="nucleotide sequence ID" value="NZ_FWXD01000016.1"/>
</dbReference>
<evidence type="ECO:0000313" key="1">
    <source>
        <dbReference type="EMBL" id="SMC27313.1"/>
    </source>
</evidence>
<evidence type="ECO:0008006" key="3">
    <source>
        <dbReference type="Google" id="ProtNLM"/>
    </source>
</evidence>
<proteinExistence type="predicted"/>
<dbReference type="STRING" id="1121001.SAMN02745857_02810"/>
<name>A0A1W1XTM7_9NEIS</name>
<dbReference type="OrthoDB" id="5297955at2"/>
<keyword evidence="2" id="KW-1185">Reference proteome</keyword>
<evidence type="ECO:0000313" key="2">
    <source>
        <dbReference type="Proteomes" id="UP000192761"/>
    </source>
</evidence>
<gene>
    <name evidence="1" type="ORF">SAMN02745857_02810</name>
</gene>
<dbReference type="EMBL" id="FWXD01000016">
    <property type="protein sequence ID" value="SMC27313.1"/>
    <property type="molecule type" value="Genomic_DNA"/>
</dbReference>
<dbReference type="AlphaFoldDB" id="A0A1W1XTM7"/>
<sequence length="120" mass="13342">MMRKFLKWLCAATLLGMIIIGVSYVGVRHTDAYRCAEQFALHAPEVRNTLGAPEGLRLISFSAETMNGRGKGEFAFQLEHAERTIRLNVLIKAEDGVWHVEKALADDKVLFQEGVRSPGA</sequence>
<reference evidence="1 2" key="1">
    <citation type="submission" date="2017-04" db="EMBL/GenBank/DDBJ databases">
        <authorList>
            <person name="Afonso C.L."/>
            <person name="Miller P.J."/>
            <person name="Scott M.A."/>
            <person name="Spackman E."/>
            <person name="Goraichik I."/>
            <person name="Dimitrov K.M."/>
            <person name="Suarez D.L."/>
            <person name="Swayne D.E."/>
        </authorList>
    </citation>
    <scope>NUCLEOTIDE SEQUENCE [LARGE SCALE GENOMIC DNA]</scope>
    <source>
        <strain evidence="1 2">DSM 23236</strain>
    </source>
</reference>
<protein>
    <recommendedName>
        <fullName evidence="3">Cytochrome oxidase complex assembly protein 1</fullName>
    </recommendedName>
</protein>
<accession>A0A1W1XTM7</accession>
<organism evidence="1 2">
    <name type="scientific">Andreprevotia lacus DSM 23236</name>
    <dbReference type="NCBI Taxonomy" id="1121001"/>
    <lineage>
        <taxon>Bacteria</taxon>
        <taxon>Pseudomonadati</taxon>
        <taxon>Pseudomonadota</taxon>
        <taxon>Betaproteobacteria</taxon>
        <taxon>Neisseriales</taxon>
        <taxon>Chitinibacteraceae</taxon>
        <taxon>Andreprevotia</taxon>
    </lineage>
</organism>